<comment type="caution">
    <text evidence="3">The sequence shown here is derived from an EMBL/GenBank/DDBJ whole genome shotgun (WGS) entry which is preliminary data.</text>
</comment>
<evidence type="ECO:0000256" key="1">
    <source>
        <dbReference type="ARBA" id="ARBA00022500"/>
    </source>
</evidence>
<dbReference type="EMBL" id="JBHSLD010000009">
    <property type="protein sequence ID" value="MFC5381089.1"/>
    <property type="molecule type" value="Genomic_DNA"/>
</dbReference>
<feature type="domain" description="Chemotaxis phosphatase CheX-like" evidence="2">
    <location>
        <begin position="51"/>
        <end position="129"/>
    </location>
</feature>
<dbReference type="SUPFAM" id="SSF103039">
    <property type="entry name" value="CheC-like"/>
    <property type="match status" value="1"/>
</dbReference>
<dbReference type="InterPro" id="IPR028976">
    <property type="entry name" value="CheC-like_sf"/>
</dbReference>
<evidence type="ECO:0000259" key="2">
    <source>
        <dbReference type="Pfam" id="PF13690"/>
    </source>
</evidence>
<accession>A0ABW0GN48</accession>
<dbReference type="Gene3D" id="3.40.1550.10">
    <property type="entry name" value="CheC-like"/>
    <property type="match status" value="1"/>
</dbReference>
<evidence type="ECO:0000313" key="3">
    <source>
        <dbReference type="EMBL" id="MFC5381089.1"/>
    </source>
</evidence>
<evidence type="ECO:0000313" key="4">
    <source>
        <dbReference type="Proteomes" id="UP001596122"/>
    </source>
</evidence>
<dbReference type="Proteomes" id="UP001596122">
    <property type="component" value="Unassembled WGS sequence"/>
</dbReference>
<proteinExistence type="predicted"/>
<keyword evidence="1" id="KW-0145">Chemotaxis</keyword>
<reference evidence="4" key="1">
    <citation type="journal article" date="2019" name="Int. J. Syst. Evol. Microbiol.">
        <title>The Global Catalogue of Microorganisms (GCM) 10K type strain sequencing project: providing services to taxonomists for standard genome sequencing and annotation.</title>
        <authorList>
            <consortium name="The Broad Institute Genomics Platform"/>
            <consortium name="The Broad Institute Genome Sequencing Center for Infectious Disease"/>
            <person name="Wu L."/>
            <person name="Ma J."/>
        </authorList>
    </citation>
    <scope>NUCLEOTIDE SEQUENCE [LARGE SCALE GENOMIC DNA]</scope>
    <source>
        <strain evidence="4">CCUG 43114</strain>
    </source>
</reference>
<organism evidence="3 4">
    <name type="scientific">Aquipuribacter nitratireducens</name>
    <dbReference type="NCBI Taxonomy" id="650104"/>
    <lineage>
        <taxon>Bacteria</taxon>
        <taxon>Bacillati</taxon>
        <taxon>Actinomycetota</taxon>
        <taxon>Actinomycetes</taxon>
        <taxon>Micrococcales</taxon>
        <taxon>Intrasporangiaceae</taxon>
        <taxon>Aquipuribacter</taxon>
    </lineage>
</organism>
<dbReference type="Pfam" id="PF13690">
    <property type="entry name" value="CheX"/>
    <property type="match status" value="1"/>
</dbReference>
<name>A0ABW0GN48_9MICO</name>
<keyword evidence="4" id="KW-1185">Reference proteome</keyword>
<dbReference type="RefSeq" id="WP_340270458.1">
    <property type="nucleotide sequence ID" value="NZ_JBBEOG010000007.1"/>
</dbReference>
<dbReference type="InterPro" id="IPR028051">
    <property type="entry name" value="CheX-like_dom"/>
</dbReference>
<gene>
    <name evidence="3" type="ORF">ACFPJ6_09825</name>
</gene>
<protein>
    <submittedName>
        <fullName evidence="3">Chemotaxis protein CheX</fullName>
    </submittedName>
</protein>
<sequence>MSGAVALVDVVDAAVVTELTQAVWASFVDDEVELDEAFEVPSDADLADALVGRIAIEGPAAAVVQVVLPEAAARAAASRMLALDPDDVDEADVADATGEITNMVGGNLKAVLVGEHRLGLPAVTRGTSGPRAGTVLAPLWWGEHLLLVRVDALPGADATAVPHPRHP</sequence>